<proteinExistence type="predicted"/>
<reference evidence="1" key="1">
    <citation type="submission" date="2021-06" db="EMBL/GenBank/DDBJ databases">
        <authorList>
            <person name="Kallberg Y."/>
            <person name="Tangrot J."/>
            <person name="Rosling A."/>
        </authorList>
    </citation>
    <scope>NUCLEOTIDE SEQUENCE</scope>
    <source>
        <strain evidence="1">CL356</strain>
    </source>
</reference>
<organism evidence="1 2">
    <name type="scientific">Acaulospora colombiana</name>
    <dbReference type="NCBI Taxonomy" id="27376"/>
    <lineage>
        <taxon>Eukaryota</taxon>
        <taxon>Fungi</taxon>
        <taxon>Fungi incertae sedis</taxon>
        <taxon>Mucoromycota</taxon>
        <taxon>Glomeromycotina</taxon>
        <taxon>Glomeromycetes</taxon>
        <taxon>Diversisporales</taxon>
        <taxon>Acaulosporaceae</taxon>
        <taxon>Acaulospora</taxon>
    </lineage>
</organism>
<dbReference type="EMBL" id="CAJVPT010023844">
    <property type="protein sequence ID" value="CAG8667495.1"/>
    <property type="molecule type" value="Genomic_DNA"/>
</dbReference>
<sequence>MGRPPRKQQKIQSQSETSASSTYEKYKELKRKYKELSRKNEELNERYDRAMRKAKKCRSERDNVSYILERIADSFAEPGSKRLKLNTSDATAVDDARNSYINNSKHDSLVKKVKIVNDVQQKSKKTSSAKSIKRRQGRSIVRSMKAHHVDKDENGNYILPVEFIVQADDAPDQPIVASSATGAWTPVIKQANSIRNRKHSNAASGPDYFGLSQPTIRKMIQELPNSEKCENYIFQEFELHNPSNNGRGKPNRKRASKKYDTRDSSHVLKVLR</sequence>
<evidence type="ECO:0000313" key="1">
    <source>
        <dbReference type="EMBL" id="CAG8667495.1"/>
    </source>
</evidence>
<keyword evidence="2" id="KW-1185">Reference proteome</keyword>
<comment type="caution">
    <text evidence="1">The sequence shown here is derived from an EMBL/GenBank/DDBJ whole genome shotgun (WGS) entry which is preliminary data.</text>
</comment>
<evidence type="ECO:0000313" key="2">
    <source>
        <dbReference type="Proteomes" id="UP000789525"/>
    </source>
</evidence>
<dbReference type="Proteomes" id="UP000789525">
    <property type="component" value="Unassembled WGS sequence"/>
</dbReference>
<accession>A0ACA9NP40</accession>
<name>A0ACA9NP40_9GLOM</name>
<gene>
    <name evidence="1" type="ORF">ACOLOM_LOCUS8822</name>
</gene>
<protein>
    <submittedName>
        <fullName evidence="1">7682_t:CDS:1</fullName>
    </submittedName>
</protein>